<sequence length="166" mass="17562">MAHLLADSPLGTLTIASNGSAITGVWYEQHRYPPTAETLGERALPGTDPLLDAAATQLTEYLAGERASFDLPLDPAGTEKQKAVWDILCRIPAGQSRTYGEIARELGNPNAAQAVGQAVGHNPVSIVIPCHRVMGADGSVTGYAGGVERKSFLLELEGYRSADTLF</sequence>
<dbReference type="EMBL" id="QORO01000001">
    <property type="protein sequence ID" value="RCK61615.1"/>
    <property type="molecule type" value="Genomic_DNA"/>
</dbReference>
<gene>
    <name evidence="12" type="ORF">DTO57_02995</name>
</gene>
<evidence type="ECO:0000256" key="4">
    <source>
        <dbReference type="ARBA" id="ARBA00022603"/>
    </source>
</evidence>
<keyword evidence="7 9" id="KW-0234">DNA repair</keyword>
<dbReference type="Pfam" id="PF01035">
    <property type="entry name" value="DNA_binding_1"/>
    <property type="match status" value="1"/>
</dbReference>
<dbReference type="PANTHER" id="PTHR10815">
    <property type="entry name" value="METHYLATED-DNA--PROTEIN-CYSTEINE METHYLTRANSFERASE"/>
    <property type="match status" value="1"/>
</dbReference>
<feature type="domain" description="Methylguanine DNA methyltransferase ribonuclease-like" evidence="11">
    <location>
        <begin position="5"/>
        <end position="75"/>
    </location>
</feature>
<evidence type="ECO:0000256" key="6">
    <source>
        <dbReference type="ARBA" id="ARBA00022763"/>
    </source>
</evidence>
<dbReference type="GO" id="GO:0006307">
    <property type="term" value="P:DNA alkylation repair"/>
    <property type="evidence" value="ECO:0007669"/>
    <property type="project" value="UniProtKB-UniRule"/>
</dbReference>
<dbReference type="FunFam" id="1.10.10.10:FF:000214">
    <property type="entry name" value="Methylated-DNA--protein-cysteine methyltransferase"/>
    <property type="match status" value="1"/>
</dbReference>
<accession>A0A367Y6W7</accession>
<organism evidence="12 13">
    <name type="scientific">Microbacterium sorbitolivorans</name>
    <dbReference type="NCBI Taxonomy" id="1867410"/>
    <lineage>
        <taxon>Bacteria</taxon>
        <taxon>Bacillati</taxon>
        <taxon>Actinomycetota</taxon>
        <taxon>Actinomycetes</taxon>
        <taxon>Micrococcales</taxon>
        <taxon>Microbacteriaceae</taxon>
        <taxon>Microbacterium</taxon>
    </lineage>
</organism>
<dbReference type="GO" id="GO:0003908">
    <property type="term" value="F:methylated-DNA-[protein]-cysteine S-methyltransferase activity"/>
    <property type="evidence" value="ECO:0007669"/>
    <property type="project" value="UniProtKB-UniRule"/>
</dbReference>
<dbReference type="GO" id="GO:0005737">
    <property type="term" value="C:cytoplasm"/>
    <property type="evidence" value="ECO:0007669"/>
    <property type="project" value="UniProtKB-SubCell"/>
</dbReference>
<dbReference type="InterPro" id="IPR036217">
    <property type="entry name" value="MethylDNA_cys_MeTrfase_DNAb"/>
</dbReference>
<comment type="caution">
    <text evidence="12">The sequence shown here is derived from an EMBL/GenBank/DDBJ whole genome shotgun (WGS) entry which is preliminary data.</text>
</comment>
<keyword evidence="13" id="KW-1185">Reference proteome</keyword>
<comment type="similarity">
    <text evidence="2 9">Belongs to the MGMT family.</text>
</comment>
<evidence type="ECO:0000256" key="9">
    <source>
        <dbReference type="HAMAP-Rule" id="MF_00772"/>
    </source>
</evidence>
<keyword evidence="4 9" id="KW-0489">Methyltransferase</keyword>
<evidence type="ECO:0000256" key="5">
    <source>
        <dbReference type="ARBA" id="ARBA00022679"/>
    </source>
</evidence>
<comment type="function">
    <text evidence="9">Involved in the cellular defense against the biological effects of O6-methylguanine (O6-MeG) and O4-methylthymine (O4-MeT) in DNA. Repairs the methylated nucleobase in DNA by stoichiometrically transferring the methyl group to a cysteine residue in the enzyme. This is a suicide reaction: the enzyme is irreversibly inactivated.</text>
</comment>
<dbReference type="AlphaFoldDB" id="A0A367Y6W7"/>
<comment type="miscellaneous">
    <text evidence="9">This enzyme catalyzes only one turnover and therefore is not strictly catalytic. According to one definition, an enzyme is a biocatalyst that acts repeatedly and over many reaction cycles.</text>
</comment>
<evidence type="ECO:0000256" key="2">
    <source>
        <dbReference type="ARBA" id="ARBA00008711"/>
    </source>
</evidence>
<dbReference type="HAMAP" id="MF_00772">
    <property type="entry name" value="OGT"/>
    <property type="match status" value="1"/>
</dbReference>
<feature type="active site" description="Nucleophile; methyl group acceptor" evidence="9">
    <location>
        <position position="130"/>
    </location>
</feature>
<evidence type="ECO:0000256" key="1">
    <source>
        <dbReference type="ARBA" id="ARBA00001286"/>
    </source>
</evidence>
<dbReference type="InterPro" id="IPR023546">
    <property type="entry name" value="MGMT"/>
</dbReference>
<evidence type="ECO:0000256" key="3">
    <source>
        <dbReference type="ARBA" id="ARBA00022490"/>
    </source>
</evidence>
<dbReference type="InterPro" id="IPR036631">
    <property type="entry name" value="MGMT_N_sf"/>
</dbReference>
<proteinExistence type="inferred from homology"/>
<dbReference type="InterPro" id="IPR036388">
    <property type="entry name" value="WH-like_DNA-bd_sf"/>
</dbReference>
<dbReference type="SUPFAM" id="SSF53155">
    <property type="entry name" value="Methylated DNA-protein cysteine methyltransferase domain"/>
    <property type="match status" value="1"/>
</dbReference>
<dbReference type="RefSeq" id="WP_114116720.1">
    <property type="nucleotide sequence ID" value="NZ_BMHU01000001.1"/>
</dbReference>
<evidence type="ECO:0000313" key="12">
    <source>
        <dbReference type="EMBL" id="RCK61615.1"/>
    </source>
</evidence>
<keyword evidence="6 9" id="KW-0227">DNA damage</keyword>
<reference evidence="12 13" key="1">
    <citation type="submission" date="2018-07" db="EMBL/GenBank/DDBJ databases">
        <title>Microbacterium endoborsara sp. nov., a novel actinobacterium isolated from Borszczowia aralocaspica.</title>
        <authorList>
            <person name="An D."/>
        </authorList>
    </citation>
    <scope>NUCLEOTIDE SEQUENCE [LARGE SCALE GENOMIC DNA]</scope>
    <source>
        <strain evidence="12 13">C1.15228</strain>
    </source>
</reference>
<dbReference type="Pfam" id="PF02870">
    <property type="entry name" value="Methyltransf_1N"/>
    <property type="match status" value="1"/>
</dbReference>
<name>A0A367Y6W7_9MICO</name>
<dbReference type="Gene3D" id="1.10.10.10">
    <property type="entry name" value="Winged helix-like DNA-binding domain superfamily/Winged helix DNA-binding domain"/>
    <property type="match status" value="1"/>
</dbReference>
<comment type="catalytic activity">
    <reaction evidence="8 9">
        <text>a 6-O-methyl-2'-deoxyguanosine in DNA + L-cysteinyl-[protein] = S-methyl-L-cysteinyl-[protein] + a 2'-deoxyguanosine in DNA</text>
        <dbReference type="Rhea" id="RHEA:24000"/>
        <dbReference type="Rhea" id="RHEA-COMP:10131"/>
        <dbReference type="Rhea" id="RHEA-COMP:10132"/>
        <dbReference type="Rhea" id="RHEA-COMP:11367"/>
        <dbReference type="Rhea" id="RHEA-COMP:11368"/>
        <dbReference type="ChEBI" id="CHEBI:29950"/>
        <dbReference type="ChEBI" id="CHEBI:82612"/>
        <dbReference type="ChEBI" id="CHEBI:85445"/>
        <dbReference type="ChEBI" id="CHEBI:85448"/>
        <dbReference type="EC" id="2.1.1.63"/>
    </reaction>
</comment>
<dbReference type="Proteomes" id="UP000253508">
    <property type="component" value="Unassembled WGS sequence"/>
</dbReference>
<dbReference type="Gene3D" id="3.30.160.70">
    <property type="entry name" value="Methylated DNA-protein cysteine methyltransferase domain"/>
    <property type="match status" value="1"/>
</dbReference>
<dbReference type="OrthoDB" id="9802228at2"/>
<evidence type="ECO:0000259" key="11">
    <source>
        <dbReference type="Pfam" id="PF02870"/>
    </source>
</evidence>
<keyword evidence="3 9" id="KW-0963">Cytoplasm</keyword>
<comment type="subcellular location">
    <subcellularLocation>
        <location evidence="9">Cytoplasm</location>
    </subcellularLocation>
</comment>
<dbReference type="NCBIfam" id="TIGR00589">
    <property type="entry name" value="ogt"/>
    <property type="match status" value="1"/>
</dbReference>
<evidence type="ECO:0000259" key="10">
    <source>
        <dbReference type="Pfam" id="PF01035"/>
    </source>
</evidence>
<dbReference type="EC" id="2.1.1.63" evidence="9"/>
<evidence type="ECO:0000313" key="13">
    <source>
        <dbReference type="Proteomes" id="UP000253508"/>
    </source>
</evidence>
<dbReference type="InterPro" id="IPR014048">
    <property type="entry name" value="MethylDNA_cys_MeTrfase_DNA-bd"/>
</dbReference>
<feature type="domain" description="Methylated-DNA-[protein]-cysteine S-methyltransferase DNA binding" evidence="10">
    <location>
        <begin position="81"/>
        <end position="158"/>
    </location>
</feature>
<protein>
    <recommendedName>
        <fullName evidence="9">Methylated-DNA--protein-cysteine methyltransferase</fullName>
        <ecNumber evidence="9">2.1.1.63</ecNumber>
    </recommendedName>
    <alternativeName>
        <fullName evidence="9">6-O-methylguanine-DNA methyltransferase</fullName>
        <shortName evidence="9">MGMT</shortName>
    </alternativeName>
    <alternativeName>
        <fullName evidence="9">O-6-methylguanine-DNA-alkyltransferase</fullName>
    </alternativeName>
</protein>
<evidence type="ECO:0000256" key="7">
    <source>
        <dbReference type="ARBA" id="ARBA00023204"/>
    </source>
</evidence>
<dbReference type="PROSITE" id="PS00374">
    <property type="entry name" value="MGMT"/>
    <property type="match status" value="1"/>
</dbReference>
<dbReference type="SUPFAM" id="SSF46767">
    <property type="entry name" value="Methylated DNA-protein cysteine methyltransferase, C-terminal domain"/>
    <property type="match status" value="1"/>
</dbReference>
<dbReference type="InterPro" id="IPR001497">
    <property type="entry name" value="MethylDNA_cys_MeTrfase_AS"/>
</dbReference>
<dbReference type="InterPro" id="IPR008332">
    <property type="entry name" value="MethylG_MeTrfase_N"/>
</dbReference>
<keyword evidence="5 9" id="KW-0808">Transferase</keyword>
<dbReference type="GO" id="GO:0032259">
    <property type="term" value="P:methylation"/>
    <property type="evidence" value="ECO:0007669"/>
    <property type="project" value="UniProtKB-KW"/>
</dbReference>
<evidence type="ECO:0000256" key="8">
    <source>
        <dbReference type="ARBA" id="ARBA00049348"/>
    </source>
</evidence>
<comment type="catalytic activity">
    <reaction evidence="1 9">
        <text>a 4-O-methyl-thymidine in DNA + L-cysteinyl-[protein] = a thymidine in DNA + S-methyl-L-cysteinyl-[protein]</text>
        <dbReference type="Rhea" id="RHEA:53428"/>
        <dbReference type="Rhea" id="RHEA-COMP:10131"/>
        <dbReference type="Rhea" id="RHEA-COMP:10132"/>
        <dbReference type="Rhea" id="RHEA-COMP:13555"/>
        <dbReference type="Rhea" id="RHEA-COMP:13556"/>
        <dbReference type="ChEBI" id="CHEBI:29950"/>
        <dbReference type="ChEBI" id="CHEBI:82612"/>
        <dbReference type="ChEBI" id="CHEBI:137386"/>
        <dbReference type="ChEBI" id="CHEBI:137387"/>
        <dbReference type="EC" id="2.1.1.63"/>
    </reaction>
</comment>
<dbReference type="PANTHER" id="PTHR10815:SF5">
    <property type="entry name" value="METHYLATED-DNA--PROTEIN-CYSTEINE METHYLTRANSFERASE"/>
    <property type="match status" value="1"/>
</dbReference>
<dbReference type="CDD" id="cd06445">
    <property type="entry name" value="ATase"/>
    <property type="match status" value="1"/>
</dbReference>